<dbReference type="Pfam" id="PF13205">
    <property type="entry name" value="Big_5"/>
    <property type="match status" value="1"/>
</dbReference>
<feature type="compositionally biased region" description="Basic and acidic residues" evidence="2">
    <location>
        <begin position="230"/>
        <end position="251"/>
    </location>
</feature>
<evidence type="ECO:0000313" key="6">
    <source>
        <dbReference type="Proteomes" id="UP000642571"/>
    </source>
</evidence>
<evidence type="ECO:0000256" key="3">
    <source>
        <dbReference type="SAM" id="SignalP"/>
    </source>
</evidence>
<name>A0ABQ1PXV8_9BACI</name>
<evidence type="ECO:0000256" key="1">
    <source>
        <dbReference type="ARBA" id="ARBA00022729"/>
    </source>
</evidence>
<feature type="compositionally biased region" description="Acidic residues" evidence="2">
    <location>
        <begin position="106"/>
        <end position="142"/>
    </location>
</feature>
<keyword evidence="6" id="KW-1185">Reference proteome</keyword>
<feature type="region of interest" description="Disordered" evidence="2">
    <location>
        <begin position="230"/>
        <end position="252"/>
    </location>
</feature>
<evidence type="ECO:0000256" key="2">
    <source>
        <dbReference type="SAM" id="MobiDB-lite"/>
    </source>
</evidence>
<keyword evidence="1 3" id="KW-0732">Signal</keyword>
<dbReference type="InterPro" id="IPR014755">
    <property type="entry name" value="Cu-Rt/internalin_Ig-like"/>
</dbReference>
<gene>
    <name evidence="5" type="ORF">GCM10011389_11870</name>
</gene>
<dbReference type="InterPro" id="IPR032812">
    <property type="entry name" value="SbsA_Ig"/>
</dbReference>
<dbReference type="Gene3D" id="2.60.40.1220">
    <property type="match status" value="1"/>
</dbReference>
<dbReference type="RefSeq" id="WP_188651830.1">
    <property type="nucleotide sequence ID" value="NZ_BMIN01000004.1"/>
</dbReference>
<feature type="chain" id="PRO_5046219727" description="SbsA Ig-like domain-containing protein" evidence="3">
    <location>
        <begin position="28"/>
        <end position="343"/>
    </location>
</feature>
<dbReference type="EMBL" id="BMIN01000004">
    <property type="protein sequence ID" value="GGD05979.1"/>
    <property type="molecule type" value="Genomic_DNA"/>
</dbReference>
<organism evidence="5 6">
    <name type="scientific">Pontibacillus salipaludis</name>
    <dbReference type="NCBI Taxonomy" id="1697394"/>
    <lineage>
        <taxon>Bacteria</taxon>
        <taxon>Bacillati</taxon>
        <taxon>Bacillota</taxon>
        <taxon>Bacilli</taxon>
        <taxon>Bacillales</taxon>
        <taxon>Bacillaceae</taxon>
        <taxon>Pontibacillus</taxon>
    </lineage>
</organism>
<protein>
    <recommendedName>
        <fullName evidence="4">SbsA Ig-like domain-containing protein</fullName>
    </recommendedName>
</protein>
<proteinExistence type="predicted"/>
<feature type="region of interest" description="Disordered" evidence="2">
    <location>
        <begin position="102"/>
        <end position="142"/>
    </location>
</feature>
<reference evidence="6" key="1">
    <citation type="journal article" date="2019" name="Int. J. Syst. Evol. Microbiol.">
        <title>The Global Catalogue of Microorganisms (GCM) 10K type strain sequencing project: providing services to taxonomists for standard genome sequencing and annotation.</title>
        <authorList>
            <consortium name="The Broad Institute Genomics Platform"/>
            <consortium name="The Broad Institute Genome Sequencing Center for Infectious Disease"/>
            <person name="Wu L."/>
            <person name="Ma J."/>
        </authorList>
    </citation>
    <scope>NUCLEOTIDE SEQUENCE [LARGE SCALE GENOMIC DNA]</scope>
    <source>
        <strain evidence="6">CGMCC 1.15353</strain>
    </source>
</reference>
<dbReference type="Proteomes" id="UP000642571">
    <property type="component" value="Unassembled WGS sequence"/>
</dbReference>
<sequence>MNRHVKKVFATLTTVALLSTMPVVTSAEPQMKESNYVKIAKEQQKEKNERGSFEQDSKEKKKIAQEKAVNKRIENLENRLNRITVQNQKISDRMEEFFDGVKEKGEEDEELPDKEEQEEEVAGEEEKQEEEIAYEEEEQEEITYEEVVTDVKEQEEEEELENYDDQADSFSGKLQAQHNKLDAVERYINHLSDWSEKRLGLNHSYTDQLNELYDELAELRQSVNEMEEELEKREKEVTEKVEDGEKEDFGSKENINSDKVWNIQFNADLSAQAVDQLNFIVFNDEMKVVPVQVSYDEVSKTVSLAPEKSYNSGETYTLFIAKDITSEQGIGLKQAVQMNFTIE</sequence>
<evidence type="ECO:0000259" key="4">
    <source>
        <dbReference type="Pfam" id="PF13205"/>
    </source>
</evidence>
<feature type="signal peptide" evidence="3">
    <location>
        <begin position="1"/>
        <end position="27"/>
    </location>
</feature>
<evidence type="ECO:0000313" key="5">
    <source>
        <dbReference type="EMBL" id="GGD05979.1"/>
    </source>
</evidence>
<feature type="region of interest" description="Disordered" evidence="2">
    <location>
        <begin position="41"/>
        <end position="66"/>
    </location>
</feature>
<comment type="caution">
    <text evidence="5">The sequence shown here is derived from an EMBL/GenBank/DDBJ whole genome shotgun (WGS) entry which is preliminary data.</text>
</comment>
<feature type="domain" description="SbsA Ig-like" evidence="4">
    <location>
        <begin position="253"/>
        <end position="341"/>
    </location>
</feature>
<accession>A0ABQ1PXV8</accession>